<dbReference type="NCBIfam" id="TIGR01297">
    <property type="entry name" value="CDF"/>
    <property type="match status" value="1"/>
</dbReference>
<evidence type="ECO:0000256" key="5">
    <source>
        <dbReference type="ARBA" id="ARBA00023136"/>
    </source>
</evidence>
<dbReference type="AlphaFoldDB" id="A0A6J5ZS88"/>
<dbReference type="PANTHER" id="PTHR43840:SF15">
    <property type="entry name" value="MITOCHONDRIAL METAL TRANSPORTER 1-RELATED"/>
    <property type="match status" value="1"/>
</dbReference>
<evidence type="ECO:0000256" key="6">
    <source>
        <dbReference type="SAM" id="Phobius"/>
    </source>
</evidence>
<dbReference type="Gene3D" id="1.20.1510.10">
    <property type="entry name" value="Cation efflux protein transmembrane domain"/>
    <property type="match status" value="1"/>
</dbReference>
<evidence type="ECO:0000256" key="1">
    <source>
        <dbReference type="ARBA" id="ARBA00004141"/>
    </source>
</evidence>
<organism evidence="9">
    <name type="scientific">freshwater metagenome</name>
    <dbReference type="NCBI Taxonomy" id="449393"/>
    <lineage>
        <taxon>unclassified sequences</taxon>
        <taxon>metagenomes</taxon>
        <taxon>ecological metagenomes</taxon>
    </lineage>
</organism>
<dbReference type="InterPro" id="IPR058533">
    <property type="entry name" value="Cation_efflux_TM"/>
</dbReference>
<feature type="transmembrane region" description="Helical" evidence="6">
    <location>
        <begin position="164"/>
        <end position="185"/>
    </location>
</feature>
<dbReference type="InterPro" id="IPR050291">
    <property type="entry name" value="CDF_Transporter"/>
</dbReference>
<comment type="subcellular location">
    <subcellularLocation>
        <location evidence="1">Membrane</location>
        <topology evidence="1">Multi-pass membrane protein</topology>
    </subcellularLocation>
</comment>
<evidence type="ECO:0000313" key="9">
    <source>
        <dbReference type="EMBL" id="CAB4344348.1"/>
    </source>
</evidence>
<keyword evidence="3 6" id="KW-0812">Transmembrane</keyword>
<accession>A0A6J5ZS88</accession>
<gene>
    <name evidence="9" type="ORF">UFOPK3547_00922</name>
</gene>
<dbReference type="InterPro" id="IPR036837">
    <property type="entry name" value="Cation_efflux_CTD_sf"/>
</dbReference>
<feature type="transmembrane region" description="Helical" evidence="6">
    <location>
        <begin position="191"/>
        <end position="210"/>
    </location>
</feature>
<feature type="domain" description="Cation efflux protein transmembrane" evidence="7">
    <location>
        <begin position="22"/>
        <end position="216"/>
    </location>
</feature>
<dbReference type="PANTHER" id="PTHR43840">
    <property type="entry name" value="MITOCHONDRIAL METAL TRANSPORTER 1-RELATED"/>
    <property type="match status" value="1"/>
</dbReference>
<dbReference type="GO" id="GO:0008324">
    <property type="term" value="F:monoatomic cation transmembrane transporter activity"/>
    <property type="evidence" value="ECO:0007669"/>
    <property type="project" value="InterPro"/>
</dbReference>
<keyword evidence="2" id="KW-0813">Transport</keyword>
<reference evidence="9" key="1">
    <citation type="submission" date="2020-05" db="EMBL/GenBank/DDBJ databases">
        <authorList>
            <person name="Chiriac C."/>
            <person name="Salcher M."/>
            <person name="Ghai R."/>
            <person name="Kavagutti S V."/>
        </authorList>
    </citation>
    <scope>NUCLEOTIDE SEQUENCE</scope>
</reference>
<feature type="domain" description="Cation efflux protein cytoplasmic" evidence="8">
    <location>
        <begin position="389"/>
        <end position="464"/>
    </location>
</feature>
<sequence length="466" mass="48605">MADQPVDTPGAGSGSPQQRTALFSIIAAGFLVALKLGAGLASGSLGLLAEAAHSGTDFVAAVLTFFAVRVAGRPADRDHLYGHGKAEHLAALGEASFLLVMSGVIVFESVSRLLSGQPHAVEVSWWVFAVVGTVLVVDVSRAVTSWRAARRYHSAALGANALHFISDFAGTLAVLAGLILVSAGYEGADSIAALVVAVLVIGAAVGLIRVNVGVLMDRAPAGLSLIAEATIEAAEPGVEIRRLRVREAGGRSFVDAVLAVEADAAVQQGHEMADRVEAALHERLPGSDVTIHIEPRDGSHLRERVSGAALSAPEVREVHNVRIVSVEGRADVSLHVKLPAGQSLAEAHASVDEVEAAIRSAVPEIDAVHVHIEPLDTSQREPVAASEAPAELYREIERIVIEMTGSAPLELRVHSEPRGTVALMTVALPGDQSLAQAHAKATELEAAIRERDSEVVDVVIHTEPAG</sequence>
<proteinExistence type="predicted"/>
<feature type="domain" description="Cation efflux protein cytoplasmic" evidence="8">
    <location>
        <begin position="229"/>
        <end position="295"/>
    </location>
</feature>
<dbReference type="Gene3D" id="3.30.70.1350">
    <property type="entry name" value="Cation efflux protein, cytoplasmic domain"/>
    <property type="match status" value="3"/>
</dbReference>
<name>A0A6J5ZS88_9ZZZZ</name>
<dbReference type="EMBL" id="CAESAN010000068">
    <property type="protein sequence ID" value="CAB4344348.1"/>
    <property type="molecule type" value="Genomic_DNA"/>
</dbReference>
<dbReference type="InterPro" id="IPR027470">
    <property type="entry name" value="Cation_efflux_CTD"/>
</dbReference>
<protein>
    <submittedName>
        <fullName evidence="9">Unannotated protein</fullName>
    </submittedName>
</protein>
<dbReference type="GO" id="GO:0016020">
    <property type="term" value="C:membrane"/>
    <property type="evidence" value="ECO:0007669"/>
    <property type="project" value="UniProtKB-SubCell"/>
</dbReference>
<keyword evidence="4 6" id="KW-1133">Transmembrane helix</keyword>
<feature type="transmembrane region" description="Helical" evidence="6">
    <location>
        <begin position="21"/>
        <end position="41"/>
    </location>
</feature>
<evidence type="ECO:0000259" key="8">
    <source>
        <dbReference type="Pfam" id="PF16916"/>
    </source>
</evidence>
<feature type="domain" description="Cation efflux protein cytoplasmic" evidence="8">
    <location>
        <begin position="302"/>
        <end position="374"/>
    </location>
</feature>
<feature type="transmembrane region" description="Helical" evidence="6">
    <location>
        <begin position="89"/>
        <end position="111"/>
    </location>
</feature>
<dbReference type="InterPro" id="IPR027469">
    <property type="entry name" value="Cation_efflux_TMD_sf"/>
</dbReference>
<evidence type="ECO:0000256" key="3">
    <source>
        <dbReference type="ARBA" id="ARBA00022692"/>
    </source>
</evidence>
<dbReference type="SUPFAM" id="SSF160240">
    <property type="entry name" value="Cation efflux protein cytoplasmic domain-like"/>
    <property type="match status" value="3"/>
</dbReference>
<dbReference type="Pfam" id="PF01545">
    <property type="entry name" value="Cation_efflux"/>
    <property type="match status" value="1"/>
</dbReference>
<dbReference type="SUPFAM" id="SSF161111">
    <property type="entry name" value="Cation efflux protein transmembrane domain-like"/>
    <property type="match status" value="1"/>
</dbReference>
<evidence type="ECO:0000259" key="7">
    <source>
        <dbReference type="Pfam" id="PF01545"/>
    </source>
</evidence>
<dbReference type="Pfam" id="PF16916">
    <property type="entry name" value="ZT_dimer"/>
    <property type="match status" value="3"/>
</dbReference>
<dbReference type="InterPro" id="IPR002524">
    <property type="entry name" value="Cation_efflux"/>
</dbReference>
<keyword evidence="5 6" id="KW-0472">Membrane</keyword>
<evidence type="ECO:0000256" key="4">
    <source>
        <dbReference type="ARBA" id="ARBA00022989"/>
    </source>
</evidence>
<feature type="transmembrane region" description="Helical" evidence="6">
    <location>
        <begin position="123"/>
        <end position="143"/>
    </location>
</feature>
<evidence type="ECO:0000256" key="2">
    <source>
        <dbReference type="ARBA" id="ARBA00022448"/>
    </source>
</evidence>